<evidence type="ECO:0000256" key="5">
    <source>
        <dbReference type="RuleBase" id="RU362066"/>
    </source>
</evidence>
<dbReference type="InterPro" id="IPR003481">
    <property type="entry name" value="FliD_N"/>
</dbReference>
<dbReference type="GO" id="GO:0005576">
    <property type="term" value="C:extracellular region"/>
    <property type="evidence" value="ECO:0007669"/>
    <property type="project" value="UniProtKB-SubCell"/>
</dbReference>
<dbReference type="GO" id="GO:0009421">
    <property type="term" value="C:bacterial-type flagellum filament cap"/>
    <property type="evidence" value="ECO:0007669"/>
    <property type="project" value="InterPro"/>
</dbReference>
<evidence type="ECO:0000259" key="6">
    <source>
        <dbReference type="Pfam" id="PF02465"/>
    </source>
</evidence>
<gene>
    <name evidence="8" type="primary">fliD</name>
    <name evidence="8" type="ORF">IV500_12925</name>
</gene>
<feature type="domain" description="Flagellar hook-associated protein 2 C-terminal" evidence="7">
    <location>
        <begin position="200"/>
        <end position="426"/>
    </location>
</feature>
<dbReference type="AlphaFoldDB" id="A0A931CRV8"/>
<comment type="similarity">
    <text evidence="1 5">Belongs to the FliD family.</text>
</comment>
<comment type="subunit">
    <text evidence="2 5">Homopentamer.</text>
</comment>
<evidence type="ECO:0000256" key="1">
    <source>
        <dbReference type="ARBA" id="ARBA00009764"/>
    </source>
</evidence>
<sequence>MGITLDGLSSGLDTTTLIASLMKVEAIPQTLLKNKVSDTQVMASSLQALNTKIAALADLAKTAAKPAAFDVYAATSSSDKVTAVSTAGASAGQIDFVVDRLSQTQVSVTDALTVWPDSGLTLTAKDGTATTIAVPSNSLDDVVKAINAAPAGVTAMKVASGTDSGGNPQYRLQLTAASPGAAGQFSISGTTAAVTEIKTAQDAQVTLWAGTAAAQAVMSSTNTFPELLPGVAVTLASGSLGPATVTVARDDKQAAKMASDLVTALNGIFSLIAARSAVSTSTDASGKTVTATGPFTGDSTVRGVNQSILSAASMPVNGHSPSEYGVGITRDGNLLFDADKLTAALAKDPTGTKAALAEIASRVSTAAATASDKYSGTVTSQITGQQSAIRDLSDQISSWDLRLASRQAGLQSTYAALEVALGKMKSQQSWLTAQLSGLSSSSTGA</sequence>
<reference evidence="8 9" key="1">
    <citation type="submission" date="2020-11" db="EMBL/GenBank/DDBJ databases">
        <title>Arthrobacter antarcticus sp. nov., isolated from Antarctic Soil.</title>
        <authorList>
            <person name="Li J."/>
        </authorList>
    </citation>
    <scope>NUCLEOTIDE SEQUENCE [LARGE SCALE GENOMIC DNA]</scope>
    <source>
        <strain evidence="8 9">Z1-20</strain>
    </source>
</reference>
<comment type="caution">
    <text evidence="8">The sequence shown here is derived from an EMBL/GenBank/DDBJ whole genome shotgun (WGS) entry which is preliminary data.</text>
</comment>
<organism evidence="8 9">
    <name type="scientific">Arthrobacter terrae</name>
    <dbReference type="NCBI Taxonomy" id="2935737"/>
    <lineage>
        <taxon>Bacteria</taxon>
        <taxon>Bacillati</taxon>
        <taxon>Actinomycetota</taxon>
        <taxon>Actinomycetes</taxon>
        <taxon>Micrococcales</taxon>
        <taxon>Micrococcaceae</taxon>
        <taxon>Arthrobacter</taxon>
    </lineage>
</organism>
<keyword evidence="8" id="KW-0969">Cilium</keyword>
<dbReference type="InterPro" id="IPR010809">
    <property type="entry name" value="FliD_C"/>
</dbReference>
<dbReference type="EMBL" id="JADNYM010000016">
    <property type="protein sequence ID" value="MBG0740284.1"/>
    <property type="molecule type" value="Genomic_DNA"/>
</dbReference>
<keyword evidence="9" id="KW-1185">Reference proteome</keyword>
<keyword evidence="4 5" id="KW-0975">Bacterial flagellum</keyword>
<dbReference type="GO" id="GO:0009424">
    <property type="term" value="C:bacterial-type flagellum hook"/>
    <property type="evidence" value="ECO:0007669"/>
    <property type="project" value="UniProtKB-UniRule"/>
</dbReference>
<accession>A0A931CRV8</accession>
<keyword evidence="3" id="KW-0175">Coiled coil</keyword>
<evidence type="ECO:0000313" key="9">
    <source>
        <dbReference type="Proteomes" id="UP000655366"/>
    </source>
</evidence>
<evidence type="ECO:0000259" key="7">
    <source>
        <dbReference type="Pfam" id="PF07195"/>
    </source>
</evidence>
<dbReference type="PANTHER" id="PTHR30288">
    <property type="entry name" value="FLAGELLAR CAP/ASSEMBLY PROTEIN FLID"/>
    <property type="match status" value="1"/>
</dbReference>
<evidence type="ECO:0000256" key="2">
    <source>
        <dbReference type="ARBA" id="ARBA00011255"/>
    </source>
</evidence>
<dbReference type="Pfam" id="PF07195">
    <property type="entry name" value="FliD_C"/>
    <property type="match status" value="1"/>
</dbReference>
<dbReference type="Pfam" id="PF02465">
    <property type="entry name" value="FliD_N"/>
    <property type="match status" value="1"/>
</dbReference>
<name>A0A931CRV8_9MICC</name>
<dbReference type="InterPro" id="IPR040026">
    <property type="entry name" value="FliD"/>
</dbReference>
<comment type="subcellular location">
    <subcellularLocation>
        <location evidence="5">Secreted</location>
    </subcellularLocation>
    <subcellularLocation>
        <location evidence="5">Bacterial flagellum</location>
    </subcellularLocation>
</comment>
<keyword evidence="8" id="KW-0966">Cell projection</keyword>
<protein>
    <recommendedName>
        <fullName evidence="5">Flagellar hook-associated protein 2</fullName>
        <shortName evidence="5">HAP2</shortName>
    </recommendedName>
    <alternativeName>
        <fullName evidence="5">Flagellar cap protein</fullName>
    </alternativeName>
</protein>
<keyword evidence="5" id="KW-0964">Secreted</keyword>
<evidence type="ECO:0000256" key="4">
    <source>
        <dbReference type="ARBA" id="ARBA00023143"/>
    </source>
</evidence>
<dbReference type="Proteomes" id="UP000655366">
    <property type="component" value="Unassembled WGS sequence"/>
</dbReference>
<feature type="domain" description="Flagellar hook-associated protein 2 N-terminal" evidence="6">
    <location>
        <begin position="10"/>
        <end position="105"/>
    </location>
</feature>
<proteinExistence type="inferred from homology"/>
<comment type="function">
    <text evidence="5">Required for morphogenesis and for the elongation of the flagellar filament by facilitating polymerization of the flagellin monomers at the tip of growing filament. Forms a capping structure, which prevents flagellin subunits (transported through the central channel of the flagellum) from leaking out without polymerization at the distal end.</text>
</comment>
<keyword evidence="8" id="KW-0282">Flagellum</keyword>
<evidence type="ECO:0000256" key="3">
    <source>
        <dbReference type="ARBA" id="ARBA00023054"/>
    </source>
</evidence>
<dbReference type="GO" id="GO:0071973">
    <property type="term" value="P:bacterial-type flagellum-dependent cell motility"/>
    <property type="evidence" value="ECO:0007669"/>
    <property type="project" value="TreeGrafter"/>
</dbReference>
<evidence type="ECO:0000313" key="8">
    <source>
        <dbReference type="EMBL" id="MBG0740284.1"/>
    </source>
</evidence>
<dbReference type="PANTHER" id="PTHR30288:SF0">
    <property type="entry name" value="FLAGELLAR HOOK-ASSOCIATED PROTEIN 2"/>
    <property type="match status" value="1"/>
</dbReference>
<dbReference type="GO" id="GO:0007155">
    <property type="term" value="P:cell adhesion"/>
    <property type="evidence" value="ECO:0007669"/>
    <property type="project" value="InterPro"/>
</dbReference>
<dbReference type="RefSeq" id="WP_196397228.1">
    <property type="nucleotide sequence ID" value="NZ_JADNYM010000016.1"/>
</dbReference>